<dbReference type="PANTHER" id="PTHR30050">
    <property type="entry name" value="CHROMOSOMAL REPLICATION INITIATOR PROTEIN DNAA"/>
    <property type="match status" value="1"/>
</dbReference>
<gene>
    <name evidence="3" type="ORF">KQI75_05155</name>
</gene>
<dbReference type="GO" id="GO:0005524">
    <property type="term" value="F:ATP binding"/>
    <property type="evidence" value="ECO:0007669"/>
    <property type="project" value="UniProtKB-KW"/>
</dbReference>
<feature type="coiled-coil region" evidence="1">
    <location>
        <begin position="61"/>
        <end position="88"/>
    </location>
</feature>
<dbReference type="InterPro" id="IPR002611">
    <property type="entry name" value="IstB_ATP-bd"/>
</dbReference>
<feature type="coiled-coil region" evidence="1">
    <location>
        <begin position="5"/>
        <end position="32"/>
    </location>
</feature>
<evidence type="ECO:0000256" key="1">
    <source>
        <dbReference type="SAM" id="Coils"/>
    </source>
</evidence>
<evidence type="ECO:0000313" key="4">
    <source>
        <dbReference type="Proteomes" id="UP000783588"/>
    </source>
</evidence>
<dbReference type="PANTHER" id="PTHR30050:SF4">
    <property type="entry name" value="ATP-BINDING PROTEIN RV3427C IN INSERTION SEQUENCE-RELATED"/>
    <property type="match status" value="1"/>
</dbReference>
<organism evidence="3 4">
    <name type="scientific">Butyricicoccus intestinisimiae</name>
    <dbReference type="NCBI Taxonomy" id="2841509"/>
    <lineage>
        <taxon>Bacteria</taxon>
        <taxon>Bacillati</taxon>
        <taxon>Bacillota</taxon>
        <taxon>Clostridia</taxon>
        <taxon>Eubacteriales</taxon>
        <taxon>Butyricicoccaceae</taxon>
        <taxon>Butyricicoccus</taxon>
    </lineage>
</organism>
<keyword evidence="3" id="KW-0067">ATP-binding</keyword>
<keyword evidence="4" id="KW-1185">Reference proteome</keyword>
<evidence type="ECO:0000259" key="2">
    <source>
        <dbReference type="SMART" id="SM00382"/>
    </source>
</evidence>
<comment type="caution">
    <text evidence="3">The sequence shown here is derived from an EMBL/GenBank/DDBJ whole genome shotgun (WGS) entry which is preliminary data.</text>
</comment>
<name>A0ABS6ES20_9FIRM</name>
<dbReference type="RefSeq" id="WP_216469660.1">
    <property type="nucleotide sequence ID" value="NZ_JAHLQI010000002.1"/>
</dbReference>
<dbReference type="Proteomes" id="UP000783588">
    <property type="component" value="Unassembled WGS sequence"/>
</dbReference>
<protein>
    <submittedName>
        <fullName evidence="3">ATP-binding protein</fullName>
    </submittedName>
</protein>
<dbReference type="InterPro" id="IPR003593">
    <property type="entry name" value="AAA+_ATPase"/>
</dbReference>
<dbReference type="SMART" id="SM00382">
    <property type="entry name" value="AAA"/>
    <property type="match status" value="1"/>
</dbReference>
<reference evidence="3 4" key="1">
    <citation type="submission" date="2021-06" db="EMBL/GenBank/DDBJ databases">
        <authorList>
            <person name="Sun Q."/>
            <person name="Li D."/>
        </authorList>
    </citation>
    <scope>NUCLEOTIDE SEQUENCE [LARGE SCALE GENOMIC DNA]</scope>
    <source>
        <strain evidence="3 4">MSJd-7</strain>
    </source>
</reference>
<evidence type="ECO:0000313" key="3">
    <source>
        <dbReference type="EMBL" id="MBU5490012.1"/>
    </source>
</evidence>
<dbReference type="EMBL" id="JAHLQI010000002">
    <property type="protein sequence ID" value="MBU5490012.1"/>
    <property type="molecule type" value="Genomic_DNA"/>
</dbReference>
<sequence>MAYDKALISSILRQLEQQHDRYEAEAESRRYQLSADIPRLAEIDRELRGTAAKAMRIAFESNNTDAAIEQLKQRNLALQAEKRKLLLDNGYPADYLTVTVSCPICRDTGYDGSRLCACVKRRAAEIQKQDLSTLLPVDKETFSTFRLDYYSSQPDSRFGLSPRQMAQANLQRCRSFAEHFGSSYENLLLYGSAGLGKTFLSSCIARTVTERGFSVTYDTAISIFDQYNAVKFRTGDPAAAAHAVERFRSADLLIVDDLGTEMPSSFHTSCLYDLISRRLMSRKPTILSTNLLPAELENRYSQAIASRILGEFTQLRFIGSDIRRIRKQQRL</sequence>
<proteinExistence type="predicted"/>
<feature type="domain" description="AAA+ ATPase" evidence="2">
    <location>
        <begin position="183"/>
        <end position="309"/>
    </location>
</feature>
<accession>A0ABS6ES20</accession>
<dbReference type="NCBIfam" id="NF005304">
    <property type="entry name" value="PRK06835.1"/>
    <property type="match status" value="1"/>
</dbReference>
<dbReference type="Pfam" id="PF01695">
    <property type="entry name" value="IstB_IS21"/>
    <property type="match status" value="1"/>
</dbReference>
<keyword evidence="1" id="KW-0175">Coiled coil</keyword>
<keyword evidence="3" id="KW-0547">Nucleotide-binding</keyword>